<evidence type="ECO:0000313" key="3">
    <source>
        <dbReference type="Proteomes" id="UP000785679"/>
    </source>
</evidence>
<keyword evidence="3" id="KW-1185">Reference proteome</keyword>
<proteinExistence type="predicted"/>
<evidence type="ECO:0000313" key="2">
    <source>
        <dbReference type="EMBL" id="TNV82835.1"/>
    </source>
</evidence>
<dbReference type="EMBL" id="RRYP01004472">
    <property type="protein sequence ID" value="TNV82835.1"/>
    <property type="molecule type" value="Genomic_DNA"/>
</dbReference>
<comment type="caution">
    <text evidence="2">The sequence shown here is derived from an EMBL/GenBank/DDBJ whole genome shotgun (WGS) entry which is preliminary data.</text>
</comment>
<name>A0A8J8T5U7_HALGN</name>
<evidence type="ECO:0000256" key="1">
    <source>
        <dbReference type="SAM" id="Phobius"/>
    </source>
</evidence>
<reference evidence="2" key="1">
    <citation type="submission" date="2019-06" db="EMBL/GenBank/DDBJ databases">
        <authorList>
            <person name="Zheng W."/>
        </authorList>
    </citation>
    <scope>NUCLEOTIDE SEQUENCE</scope>
    <source>
        <strain evidence="2">QDHG01</strain>
    </source>
</reference>
<gene>
    <name evidence="2" type="ORF">FGO68_gene14337</name>
</gene>
<keyword evidence="1" id="KW-1133">Transmembrane helix</keyword>
<feature type="transmembrane region" description="Helical" evidence="1">
    <location>
        <begin position="36"/>
        <end position="55"/>
    </location>
</feature>
<dbReference type="Proteomes" id="UP000785679">
    <property type="component" value="Unassembled WGS sequence"/>
</dbReference>
<keyword evidence="1" id="KW-0812">Transmembrane</keyword>
<sequence length="186" mass="20706">MDLKSFKISTSGSISSSESECDLVNRLLAALEESSVSLIGGFGACFFLFFSLFSLNFQNALSLFFSWLLLLLWLKLPSSPPFSTLVLLLYLYNRICLIQSISSSCFYLSASISACSLLILSICWYLYSSSMRSSISMSNLNIRGSRFLRPARSFWDITPPEAALVASLRACSVAAEQDIKYNYTHT</sequence>
<protein>
    <submittedName>
        <fullName evidence="2">Uncharacterized protein</fullName>
    </submittedName>
</protein>
<keyword evidence="1" id="KW-0472">Membrane</keyword>
<dbReference type="AlphaFoldDB" id="A0A8J8T5U7"/>
<feature type="transmembrane region" description="Helical" evidence="1">
    <location>
        <begin position="67"/>
        <end position="92"/>
    </location>
</feature>
<organism evidence="2 3">
    <name type="scientific">Halteria grandinella</name>
    <dbReference type="NCBI Taxonomy" id="5974"/>
    <lineage>
        <taxon>Eukaryota</taxon>
        <taxon>Sar</taxon>
        <taxon>Alveolata</taxon>
        <taxon>Ciliophora</taxon>
        <taxon>Intramacronucleata</taxon>
        <taxon>Spirotrichea</taxon>
        <taxon>Stichotrichia</taxon>
        <taxon>Sporadotrichida</taxon>
        <taxon>Halteriidae</taxon>
        <taxon>Halteria</taxon>
    </lineage>
</organism>
<accession>A0A8J8T5U7</accession>
<feature type="transmembrane region" description="Helical" evidence="1">
    <location>
        <begin position="104"/>
        <end position="127"/>
    </location>
</feature>